<protein>
    <submittedName>
        <fullName evidence="1">Uncharacterized protein</fullName>
    </submittedName>
</protein>
<proteinExistence type="predicted"/>
<comment type="caution">
    <text evidence="1">The sequence shown here is derived from an EMBL/GenBank/DDBJ whole genome shotgun (WGS) entry which is preliminary data.</text>
</comment>
<feature type="non-terminal residue" evidence="1">
    <location>
        <position position="1"/>
    </location>
</feature>
<accession>X1MT12</accession>
<dbReference type="AlphaFoldDB" id="X1MT12"/>
<name>X1MT12_9ZZZZ</name>
<reference evidence="1" key="1">
    <citation type="journal article" date="2014" name="Front. Microbiol.">
        <title>High frequency of phylogenetically diverse reductive dehalogenase-homologous genes in deep subseafloor sedimentary metagenomes.</title>
        <authorList>
            <person name="Kawai M."/>
            <person name="Futagami T."/>
            <person name="Toyoda A."/>
            <person name="Takaki Y."/>
            <person name="Nishi S."/>
            <person name="Hori S."/>
            <person name="Arai W."/>
            <person name="Tsubouchi T."/>
            <person name="Morono Y."/>
            <person name="Uchiyama I."/>
            <person name="Ito T."/>
            <person name="Fujiyama A."/>
            <person name="Inagaki F."/>
            <person name="Takami H."/>
        </authorList>
    </citation>
    <scope>NUCLEOTIDE SEQUENCE</scope>
    <source>
        <strain evidence="1">Expedition CK06-06</strain>
    </source>
</reference>
<dbReference type="EMBL" id="BARV01005801">
    <property type="protein sequence ID" value="GAI17845.1"/>
    <property type="molecule type" value="Genomic_DNA"/>
</dbReference>
<organism evidence="1">
    <name type="scientific">marine sediment metagenome</name>
    <dbReference type="NCBI Taxonomy" id="412755"/>
    <lineage>
        <taxon>unclassified sequences</taxon>
        <taxon>metagenomes</taxon>
        <taxon>ecological metagenomes</taxon>
    </lineage>
</organism>
<sequence length="152" mass="17971">TRLGKDGKVYRISESQVLFEEKVEVIPESEWDQCVRKANELGKAAIKIHRQMYFTDKDVVLPMLRRAHRLAMSKYAEQIVALAHISPDYIRRFRVACLKRRQFLKHKWSMMQKVRKEQMFEQLQKTLIQYEIICEQVQALSTGMGAREGREA</sequence>
<gene>
    <name evidence="1" type="ORF">S06H3_11790</name>
</gene>
<evidence type="ECO:0000313" key="1">
    <source>
        <dbReference type="EMBL" id="GAI17845.1"/>
    </source>
</evidence>